<dbReference type="Proteomes" id="UP000092177">
    <property type="component" value="Chromosome 5"/>
</dbReference>
<gene>
    <name evidence="2" type="ORF">CH63R_07379</name>
</gene>
<reference evidence="3" key="1">
    <citation type="journal article" date="2017" name="BMC Genomics">
        <title>Gapless genome assembly of Colletotrichum higginsianum reveals chromosome structure and association of transposable elements with secondary metabolite gene clusters.</title>
        <authorList>
            <person name="Dallery J.-F."/>
            <person name="Lapalu N."/>
            <person name="Zampounis A."/>
            <person name="Pigne S."/>
            <person name="Luyten I."/>
            <person name="Amselem J."/>
            <person name="Wittenberg A.H.J."/>
            <person name="Zhou S."/>
            <person name="de Queiroz M.V."/>
            <person name="Robin G.P."/>
            <person name="Auger A."/>
            <person name="Hainaut M."/>
            <person name="Henrissat B."/>
            <person name="Kim K.-T."/>
            <person name="Lee Y.-H."/>
            <person name="Lespinet O."/>
            <person name="Schwartz D.C."/>
            <person name="Thon M.R."/>
            <person name="O'Connell R.J."/>
        </authorList>
    </citation>
    <scope>NUCLEOTIDE SEQUENCE [LARGE SCALE GENOMIC DNA]</scope>
    <source>
        <strain evidence="3">IMI 349063</strain>
    </source>
</reference>
<dbReference type="GeneID" id="28866461"/>
<dbReference type="RefSeq" id="XP_018157132.1">
    <property type="nucleotide sequence ID" value="XM_018302354.1"/>
</dbReference>
<evidence type="ECO:0000313" key="2">
    <source>
        <dbReference type="EMBL" id="OBR08614.1"/>
    </source>
</evidence>
<dbReference type="AlphaFoldDB" id="A0A1B7Y9F7"/>
<dbReference type="EMBL" id="LTAN01000005">
    <property type="protein sequence ID" value="OBR08614.1"/>
    <property type="molecule type" value="Genomic_DNA"/>
</dbReference>
<keyword evidence="3" id="KW-1185">Reference proteome</keyword>
<feature type="region of interest" description="Disordered" evidence="1">
    <location>
        <begin position="51"/>
        <end position="112"/>
    </location>
</feature>
<accession>A0A1B7Y9F7</accession>
<organism evidence="2 3">
    <name type="scientific">Colletotrichum higginsianum (strain IMI 349063)</name>
    <name type="common">Crucifer anthracnose fungus</name>
    <dbReference type="NCBI Taxonomy" id="759273"/>
    <lineage>
        <taxon>Eukaryota</taxon>
        <taxon>Fungi</taxon>
        <taxon>Dikarya</taxon>
        <taxon>Ascomycota</taxon>
        <taxon>Pezizomycotina</taxon>
        <taxon>Sordariomycetes</taxon>
        <taxon>Hypocreomycetidae</taxon>
        <taxon>Glomerellales</taxon>
        <taxon>Glomerellaceae</taxon>
        <taxon>Colletotrichum</taxon>
        <taxon>Colletotrichum destructivum species complex</taxon>
    </lineage>
</organism>
<proteinExistence type="predicted"/>
<feature type="compositionally biased region" description="Basic and acidic residues" evidence="1">
    <location>
        <begin position="86"/>
        <end position="95"/>
    </location>
</feature>
<name>A0A1B7Y9F7_COLHI</name>
<comment type="caution">
    <text evidence="2">The sequence shown here is derived from an EMBL/GenBank/DDBJ whole genome shotgun (WGS) entry which is preliminary data.</text>
</comment>
<sequence length="112" mass="12148">MYQEKELLYGLFQLSQRDRESIPRSITPVITASLSSYDSFGTALDTFSGLSPTSAAGAHLAQVPGGDADDDTHDLRAEPLAAEAAHYAKKDDGAPPRRSVIPRTRHETNGHR</sequence>
<dbReference type="KEGG" id="chig:CH63R_07379"/>
<evidence type="ECO:0000313" key="3">
    <source>
        <dbReference type="Proteomes" id="UP000092177"/>
    </source>
</evidence>
<dbReference type="VEuPathDB" id="FungiDB:CH63R_07379"/>
<protein>
    <submittedName>
        <fullName evidence="2">Pre-mRNA-splicing factor</fullName>
    </submittedName>
</protein>
<evidence type="ECO:0000256" key="1">
    <source>
        <dbReference type="SAM" id="MobiDB-lite"/>
    </source>
</evidence>